<feature type="region of interest" description="Disordered" evidence="1">
    <location>
        <begin position="1"/>
        <end position="48"/>
    </location>
</feature>
<name>A0A1S9RDZ2_PENBI</name>
<comment type="caution">
    <text evidence="3">The sequence shown here is derived from an EMBL/GenBank/DDBJ whole genome shotgun (WGS) entry which is preliminary data.</text>
</comment>
<accession>A0A1S9RDZ2</accession>
<dbReference type="InterPro" id="IPR054586">
    <property type="entry name" value="MACPF_1_fungal"/>
</dbReference>
<sequence>MPQPATKQPTKRVSGRPLSGKKLPDRGTRNPTKPKTRPNVPPPAPVSPVVVPVGPSPLAIKVFKLGGDNGSSSVAILPPIGNTEAELMAMKLEQLRPHMVESISYQFGFCLEDGAQARETMTMLQYLEAIGPEKGQEQAEQRQEEPQQSQGGDQSGDAQDEGQSQEGGNASGDVKVQNNNDSDKKQSPALKQGVPQTRPSYRIYVKEQSKTVTGIFDSVNFMLKFIFKDEESTSEESLMSSAFRKEEWQNVTLAHLRKRIKNMSQFRSSKIFCYGDGTAVPDTMKLRSYLVKEGPPEDASSDLPTFSVSFRRTGPKKEPPTAATSALGDGDAGEKFLKFDLAKGKGVTIGDMKRARLDVAKLGLQDADIRALAAGPIVQFLHAGELDEREWETVLRNSSVMHGWYVDMQTKKIKQAPKPAFRLRPGLNMPAELTALPPLLGEKMRTTKPLLPGVDPQSTGYGEPAAATEEEPQGSGETPGAPGEGQDEDEEQDAEDKETRPTGDSGVSTNLMMSNESLLIPERDSDRQTVDDDENSNHSLESAPEPVSASQPTPPSGSASETAPASVNAYPPPRDNKPERLPSFPSFTVNDNSKIEFTVAHHEIHVSMAKNNFSMTGFEAAASGSFFGVSARASGGFTEEKATGSGSANDNKERTMIARYNFPRATLYLRPEDLEITPELRDAIAKVQTTKDLSELRKLHEMFGHLFCHEVILGGSLQTTRTTTSSDQQTWTTEKEKFKAEVGASLGYGGFSASAKYKTGKESEEERRRQETHVNDKMLFEATGGNTILAASPSLWSSSVLHHNNWRIIERTEMKSLADAIATCHTPGLEKVREWFVNAVPIRSQFIEIPPSRTVMVRLKTISPIPGKEDTRRYYFGYNKKPVHYQRMGVQRREKVVTQDVVEYGGGSLVLLDLTTSLVQRNSQTSASLFHPSHVRAPTLLQYEDSYKDAKFSNLDNYQETVWTMTVMDGEYLQDGSLICLKSYSKDSELYLTVFRNEQGHYLPAITDAGAAPYWRVQKIQGSSRQDGQLIRDSDHIRLCWSFADQRGGFRDYVDDVFGRRRFHVSKDEPENLYMKLPFPGFQRSDAADGIAMMMHTEEATKSYATTLNVLPHNEFNNMGIATYGLYDLSFRLDVLDTPGQQELNDFMIYGLKQPSEVVLKDENRVAQVKGKYFFWGGYSNVARTAEAVASQMGIDWQATGYEVANYKLDGIF</sequence>
<reference evidence="4" key="1">
    <citation type="submission" date="2015-09" db="EMBL/GenBank/DDBJ databases">
        <authorList>
            <person name="Fill T.P."/>
            <person name="Baretta J.F."/>
            <person name="de Almeida L.G."/>
            <person name="Rocha M."/>
            <person name="de Souza D.H."/>
            <person name="Malavazi I."/>
            <person name="Cerdeira L.T."/>
            <person name="Hong H."/>
            <person name="Samborskyy M."/>
            <person name="de Vasconcelos A.T."/>
            <person name="Leadlay P."/>
            <person name="Rodrigues-Filho E."/>
        </authorList>
    </citation>
    <scope>NUCLEOTIDE SEQUENCE [LARGE SCALE GENOMIC DNA]</scope>
    <source>
        <strain evidence="4">LaBioMMi 136</strain>
    </source>
</reference>
<feature type="compositionally biased region" description="Polar residues" evidence="1">
    <location>
        <begin position="505"/>
        <end position="517"/>
    </location>
</feature>
<evidence type="ECO:0000259" key="2">
    <source>
        <dbReference type="Pfam" id="PF22693"/>
    </source>
</evidence>
<feature type="compositionally biased region" description="Low complexity" evidence="1">
    <location>
        <begin position="146"/>
        <end position="164"/>
    </location>
</feature>
<gene>
    <name evidence="3" type="ORF">PEBR_35525</name>
</gene>
<dbReference type="Pfam" id="PF22693">
    <property type="entry name" value="MACPF_1"/>
    <property type="match status" value="1"/>
</dbReference>
<evidence type="ECO:0000313" key="3">
    <source>
        <dbReference type="EMBL" id="OOQ83571.1"/>
    </source>
</evidence>
<feature type="compositionally biased region" description="Basic and acidic residues" evidence="1">
    <location>
        <begin position="134"/>
        <end position="145"/>
    </location>
</feature>
<evidence type="ECO:0000256" key="1">
    <source>
        <dbReference type="SAM" id="MobiDB-lite"/>
    </source>
</evidence>
<feature type="region of interest" description="Disordered" evidence="1">
    <location>
        <begin position="133"/>
        <end position="195"/>
    </location>
</feature>
<proteinExistence type="predicted"/>
<feature type="compositionally biased region" description="Polar residues" evidence="1">
    <location>
        <begin position="548"/>
        <end position="565"/>
    </location>
</feature>
<organism evidence="3 4">
    <name type="scientific">Penicillium brasilianum</name>
    <dbReference type="NCBI Taxonomy" id="104259"/>
    <lineage>
        <taxon>Eukaryota</taxon>
        <taxon>Fungi</taxon>
        <taxon>Dikarya</taxon>
        <taxon>Ascomycota</taxon>
        <taxon>Pezizomycotina</taxon>
        <taxon>Eurotiomycetes</taxon>
        <taxon>Eurotiomycetidae</taxon>
        <taxon>Eurotiales</taxon>
        <taxon>Aspergillaceae</taxon>
        <taxon>Penicillium</taxon>
    </lineage>
</organism>
<feature type="region of interest" description="Disordered" evidence="1">
    <location>
        <begin position="446"/>
        <end position="587"/>
    </location>
</feature>
<dbReference type="Proteomes" id="UP000190744">
    <property type="component" value="Unassembled WGS sequence"/>
</dbReference>
<feature type="compositionally biased region" description="Basic and acidic residues" evidence="1">
    <location>
        <begin position="521"/>
        <end position="530"/>
    </location>
</feature>
<feature type="domain" description="MACPF-like" evidence="2">
    <location>
        <begin position="661"/>
        <end position="810"/>
    </location>
</feature>
<evidence type="ECO:0000313" key="4">
    <source>
        <dbReference type="Proteomes" id="UP000190744"/>
    </source>
</evidence>
<protein>
    <recommendedName>
        <fullName evidence="2">MACPF-like domain-containing protein</fullName>
    </recommendedName>
</protein>
<dbReference type="AlphaFoldDB" id="A0A1S9RDZ2"/>
<feature type="compositionally biased region" description="Acidic residues" evidence="1">
    <location>
        <begin position="485"/>
        <end position="496"/>
    </location>
</feature>
<dbReference type="EMBL" id="LJBN01000194">
    <property type="protein sequence ID" value="OOQ83571.1"/>
    <property type="molecule type" value="Genomic_DNA"/>
</dbReference>